<evidence type="ECO:0000256" key="1">
    <source>
        <dbReference type="ARBA" id="ARBA00004123"/>
    </source>
</evidence>
<accession>A0ABQ8SU78</accession>
<comment type="caution">
    <text evidence="3">The sequence shown here is derived from an EMBL/GenBank/DDBJ whole genome shotgun (WGS) entry which is preliminary data.</text>
</comment>
<dbReference type="Pfam" id="PF11427">
    <property type="entry name" value="HTH_Tnp_Tc3_1"/>
    <property type="match status" value="1"/>
</dbReference>
<keyword evidence="4" id="KW-1185">Reference proteome</keyword>
<comment type="subcellular location">
    <subcellularLocation>
        <location evidence="1">Nucleus</location>
    </subcellularLocation>
</comment>
<dbReference type="InterPro" id="IPR025898">
    <property type="entry name" value="Tc3_transposase_DNA-bd_dom"/>
</dbReference>
<reference evidence="3 4" key="1">
    <citation type="journal article" date="2022" name="Allergy">
        <title>Genome assembly and annotation of Periplaneta americana reveal a comprehensive cockroach allergen profile.</title>
        <authorList>
            <person name="Wang L."/>
            <person name="Xiong Q."/>
            <person name="Saelim N."/>
            <person name="Wang L."/>
            <person name="Nong W."/>
            <person name="Wan A.T."/>
            <person name="Shi M."/>
            <person name="Liu X."/>
            <person name="Cao Q."/>
            <person name="Hui J.H.L."/>
            <person name="Sookrung N."/>
            <person name="Leung T.F."/>
            <person name="Tungtrongchitr A."/>
            <person name="Tsui S.K.W."/>
        </authorList>
    </citation>
    <scope>NUCLEOTIDE SEQUENCE [LARGE SCALE GENOMIC DNA]</scope>
    <source>
        <strain evidence="3">PWHHKU_190912</strain>
    </source>
</reference>
<proteinExistence type="predicted"/>
<protein>
    <recommendedName>
        <fullName evidence="2">Tc3 transposase DNA binding domain-containing protein</fullName>
    </recommendedName>
</protein>
<sequence>MLRGKPLSDEEKTSINAYKELKLSNRQIVKKLGRSSCVIDNFVKLGTQYGQSGRYFEQGSSPRALNDLSCGQQR</sequence>
<dbReference type="SUPFAM" id="SSF46689">
    <property type="entry name" value="Homeodomain-like"/>
    <property type="match status" value="1"/>
</dbReference>
<organism evidence="3 4">
    <name type="scientific">Periplaneta americana</name>
    <name type="common">American cockroach</name>
    <name type="synonym">Blatta americana</name>
    <dbReference type="NCBI Taxonomy" id="6978"/>
    <lineage>
        <taxon>Eukaryota</taxon>
        <taxon>Metazoa</taxon>
        <taxon>Ecdysozoa</taxon>
        <taxon>Arthropoda</taxon>
        <taxon>Hexapoda</taxon>
        <taxon>Insecta</taxon>
        <taxon>Pterygota</taxon>
        <taxon>Neoptera</taxon>
        <taxon>Polyneoptera</taxon>
        <taxon>Dictyoptera</taxon>
        <taxon>Blattodea</taxon>
        <taxon>Blattoidea</taxon>
        <taxon>Blattidae</taxon>
        <taxon>Blattinae</taxon>
        <taxon>Periplaneta</taxon>
    </lineage>
</organism>
<evidence type="ECO:0000313" key="3">
    <source>
        <dbReference type="EMBL" id="KAJ4437744.1"/>
    </source>
</evidence>
<feature type="domain" description="Tc3 transposase DNA binding" evidence="2">
    <location>
        <begin position="3"/>
        <end position="52"/>
    </location>
</feature>
<evidence type="ECO:0000313" key="4">
    <source>
        <dbReference type="Proteomes" id="UP001148838"/>
    </source>
</evidence>
<evidence type="ECO:0000259" key="2">
    <source>
        <dbReference type="Pfam" id="PF11427"/>
    </source>
</evidence>
<name>A0ABQ8SU78_PERAM</name>
<gene>
    <name evidence="3" type="ORF">ANN_17890</name>
</gene>
<dbReference type="Proteomes" id="UP001148838">
    <property type="component" value="Unassembled WGS sequence"/>
</dbReference>
<dbReference type="EMBL" id="JAJSOF020000021">
    <property type="protein sequence ID" value="KAJ4437744.1"/>
    <property type="molecule type" value="Genomic_DNA"/>
</dbReference>
<dbReference type="InterPro" id="IPR009057">
    <property type="entry name" value="Homeodomain-like_sf"/>
</dbReference>
<dbReference type="Gene3D" id="1.10.10.60">
    <property type="entry name" value="Homeodomain-like"/>
    <property type="match status" value="1"/>
</dbReference>